<dbReference type="InterPro" id="IPR018303">
    <property type="entry name" value="ATPase_P-typ_P_site"/>
</dbReference>
<dbReference type="PANTHER" id="PTHR48085:SF5">
    <property type="entry name" value="CADMIUM_ZINC-TRANSPORTING ATPASE HMA4-RELATED"/>
    <property type="match status" value="1"/>
</dbReference>
<evidence type="ECO:0000256" key="1">
    <source>
        <dbReference type="ARBA" id="ARBA00004141"/>
    </source>
</evidence>
<dbReference type="Gene3D" id="3.40.50.1000">
    <property type="entry name" value="HAD superfamily/HAD-like"/>
    <property type="match status" value="1"/>
</dbReference>
<dbReference type="NCBIfam" id="TIGR01494">
    <property type="entry name" value="ATPase_P-type"/>
    <property type="match status" value="1"/>
</dbReference>
<comment type="similarity">
    <text evidence="2 10">Belongs to the cation transport ATPase (P-type) (TC 3.A.3) family. Type IB subfamily.</text>
</comment>
<evidence type="ECO:0000256" key="6">
    <source>
        <dbReference type="ARBA" id="ARBA00022840"/>
    </source>
</evidence>
<keyword evidence="10" id="KW-1003">Cell membrane</keyword>
<evidence type="ECO:0000256" key="11">
    <source>
        <dbReference type="SAM" id="MobiDB-lite"/>
    </source>
</evidence>
<dbReference type="FunFam" id="2.70.150.10:FF:000002">
    <property type="entry name" value="Copper-transporting ATPase 1, putative"/>
    <property type="match status" value="1"/>
</dbReference>
<dbReference type="InterPro" id="IPR044492">
    <property type="entry name" value="P_typ_ATPase_HD_dom"/>
</dbReference>
<feature type="transmembrane region" description="Helical" evidence="10">
    <location>
        <begin position="800"/>
        <end position="819"/>
    </location>
</feature>
<dbReference type="InterPro" id="IPR008250">
    <property type="entry name" value="ATPase_P-typ_transduc_dom_A_sf"/>
</dbReference>
<dbReference type="Pfam" id="PF00122">
    <property type="entry name" value="E1-E2_ATPase"/>
    <property type="match status" value="1"/>
</dbReference>
<name>A0A418VFN2_9DEIO</name>
<dbReference type="InterPro" id="IPR051014">
    <property type="entry name" value="Cation_Transport_ATPase_IB"/>
</dbReference>
<keyword evidence="5 10" id="KW-0547">Nucleotide-binding</keyword>
<feature type="domain" description="HMA" evidence="12">
    <location>
        <begin position="6"/>
        <end position="72"/>
    </location>
</feature>
<feature type="transmembrane region" description="Helical" evidence="10">
    <location>
        <begin position="442"/>
        <end position="462"/>
    </location>
</feature>
<evidence type="ECO:0000256" key="5">
    <source>
        <dbReference type="ARBA" id="ARBA00022741"/>
    </source>
</evidence>
<keyword evidence="4 10" id="KW-0479">Metal-binding</keyword>
<sequence length="826" mass="86939">MREHPATLTYFVDGMDCASCVAKVQKMIDYLPGTAGVKTSFTKQTLTLELDEGQTPRATLEKNLRSLGYTPTLRQEISISPVVTPANPAPSAPLTYFVEGMDCASCVAKVEKMVDHLPGTGGVKTSFTKQTLTLELDETQTPRTTLENNLRQLGYVPSLISGGVMPTHDQRDEEHDHAGHDHSGHGHAAQAGPADAHGPSHNDPADRGKPWYQTNQGKLVVTSGILLALAWLFSFIEPGLAKWGYIAATVLGVWPLAKKAWASMRFGDYFSINLLVSLAAIGAVAIGQAAEGAVVVFFFAVGELLEGIAAGRARAGIQSLAALAPKIALLVQNGATTEVPATSLQVGQTVQVNPGARVPADGTILSGRSSLDDSPVTGESVPVSKGEGDSVYAGSINTDGALTIRVDRGADDNTIARIIHMVEEAEGSKAPTARFIDRFSRWYTPGVVAVSALTALIPPLFLGQEWYPWLYKGIALLLIGCPCALVLSVPAAITSGISAGTRRGLLIKGGAALETIGSVKTIAFDKTGTLTAGKPRVTDVIGNREEVLRLAAAVESGSSHPLAKAILDEAKKSNITFPSATDARALQGKGVEASVEGRILSVSSPKYAAEHTTFSTEAQNTIARFESEGKTAVVLHDAAQVIGIVAIRDEPREDAKAALAQIRNLGIHPVMLTGDNQRTGKAIADGLGLDVQAELMPEDKLKLIDQFKAQGGVAMVGDGINDAPALARSDVGIAMGGGTDVALETADAALLKEKVQGVTELVQLSRDTMQNIKQNIAFALGLKAIFLVTTLLGYTNLWMAILADTGATAIVTANALRLLRWKGKNI</sequence>
<comment type="caution">
    <text evidence="13">The sequence shown here is derived from an EMBL/GenBank/DDBJ whole genome shotgun (WGS) entry which is preliminary data.</text>
</comment>
<protein>
    <submittedName>
        <fullName evidence="13">Cadmium-translocating P-type ATPase</fullName>
        <ecNumber evidence="13">3.6.3.3</ecNumber>
    </submittedName>
</protein>
<feature type="compositionally biased region" description="Basic and acidic residues" evidence="11">
    <location>
        <begin position="198"/>
        <end position="209"/>
    </location>
</feature>
<dbReference type="GO" id="GO:0005886">
    <property type="term" value="C:plasma membrane"/>
    <property type="evidence" value="ECO:0007669"/>
    <property type="project" value="UniProtKB-SubCell"/>
</dbReference>
<evidence type="ECO:0000313" key="14">
    <source>
        <dbReference type="Proteomes" id="UP000286287"/>
    </source>
</evidence>
<dbReference type="InterPro" id="IPR006121">
    <property type="entry name" value="HMA_dom"/>
</dbReference>
<dbReference type="OrthoDB" id="73457at2"/>
<dbReference type="SFLD" id="SFLDG00002">
    <property type="entry name" value="C1.7:_P-type_atpase_like"/>
    <property type="match status" value="1"/>
</dbReference>
<feature type="transmembrane region" description="Helical" evidence="10">
    <location>
        <begin position="776"/>
        <end position="794"/>
    </location>
</feature>
<dbReference type="InterPro" id="IPR023214">
    <property type="entry name" value="HAD_sf"/>
</dbReference>
<feature type="compositionally biased region" description="Basic and acidic residues" evidence="11">
    <location>
        <begin position="168"/>
        <end position="184"/>
    </location>
</feature>
<dbReference type="SUPFAM" id="SSF55008">
    <property type="entry name" value="HMA, heavy metal-associated domain"/>
    <property type="match status" value="2"/>
</dbReference>
<evidence type="ECO:0000256" key="10">
    <source>
        <dbReference type="RuleBase" id="RU362081"/>
    </source>
</evidence>
<feature type="transmembrane region" description="Helical" evidence="10">
    <location>
        <begin position="217"/>
        <end position="234"/>
    </location>
</feature>
<feature type="domain" description="HMA" evidence="12">
    <location>
        <begin position="92"/>
        <end position="158"/>
    </location>
</feature>
<dbReference type="InterPro" id="IPR059000">
    <property type="entry name" value="ATPase_P-type_domA"/>
</dbReference>
<dbReference type="EMBL" id="QYUJ01000008">
    <property type="protein sequence ID" value="RJF74861.1"/>
    <property type="molecule type" value="Genomic_DNA"/>
</dbReference>
<dbReference type="AlphaFoldDB" id="A0A418VFN2"/>
<dbReference type="SUPFAM" id="SSF81653">
    <property type="entry name" value="Calcium ATPase, transduction domain A"/>
    <property type="match status" value="1"/>
</dbReference>
<keyword evidence="13" id="KW-0378">Hydrolase</keyword>
<dbReference type="Pfam" id="PF00702">
    <property type="entry name" value="Hydrolase"/>
    <property type="match status" value="1"/>
</dbReference>
<dbReference type="SFLD" id="SFLDF00027">
    <property type="entry name" value="p-type_atpase"/>
    <property type="match status" value="1"/>
</dbReference>
<feature type="transmembrane region" description="Helical" evidence="10">
    <location>
        <begin position="240"/>
        <end position="257"/>
    </location>
</feature>
<dbReference type="NCBIfam" id="TIGR01511">
    <property type="entry name" value="ATPase-IB1_Cu"/>
    <property type="match status" value="1"/>
</dbReference>
<dbReference type="EC" id="3.6.3.3" evidence="13"/>
<dbReference type="CDD" id="cd07546">
    <property type="entry name" value="P-type_ATPase_Pb_Zn_Cd2-like"/>
    <property type="match status" value="1"/>
</dbReference>
<dbReference type="InterPro" id="IPR036163">
    <property type="entry name" value="HMA_dom_sf"/>
</dbReference>
<dbReference type="InterPro" id="IPR036412">
    <property type="entry name" value="HAD-like_sf"/>
</dbReference>
<dbReference type="GO" id="GO:0015086">
    <property type="term" value="F:cadmium ion transmembrane transporter activity"/>
    <property type="evidence" value="ECO:0007669"/>
    <property type="project" value="TreeGrafter"/>
</dbReference>
<dbReference type="GO" id="GO:0005524">
    <property type="term" value="F:ATP binding"/>
    <property type="evidence" value="ECO:0007669"/>
    <property type="project" value="UniProtKB-UniRule"/>
</dbReference>
<dbReference type="RefSeq" id="WP_119760732.1">
    <property type="nucleotide sequence ID" value="NZ_QYUJ01000008.1"/>
</dbReference>
<dbReference type="GO" id="GO:0019829">
    <property type="term" value="F:ATPase-coupled monoatomic cation transmembrane transporter activity"/>
    <property type="evidence" value="ECO:0007669"/>
    <property type="project" value="InterPro"/>
</dbReference>
<keyword evidence="14" id="KW-1185">Reference proteome</keyword>
<dbReference type="SUPFAM" id="SSF56784">
    <property type="entry name" value="HAD-like"/>
    <property type="match status" value="1"/>
</dbReference>
<dbReference type="PROSITE" id="PS00154">
    <property type="entry name" value="ATPASE_E1_E2"/>
    <property type="match status" value="1"/>
</dbReference>
<feature type="transmembrane region" description="Helical" evidence="10">
    <location>
        <begin position="269"/>
        <end position="286"/>
    </location>
</feature>
<accession>A0A418VFN2</accession>
<dbReference type="PANTHER" id="PTHR48085">
    <property type="entry name" value="CADMIUM/ZINC-TRANSPORTING ATPASE HMA2-RELATED"/>
    <property type="match status" value="1"/>
</dbReference>
<reference evidence="13 14" key="1">
    <citation type="submission" date="2018-09" db="EMBL/GenBank/DDBJ databases">
        <authorList>
            <person name="Zhu H."/>
        </authorList>
    </citation>
    <scope>NUCLEOTIDE SEQUENCE [LARGE SCALE GENOMIC DNA]</scope>
    <source>
        <strain evidence="13 14">K2S05-167</strain>
    </source>
</reference>
<dbReference type="Gene3D" id="3.40.1110.10">
    <property type="entry name" value="Calcium-transporting ATPase, cytoplasmic domain N"/>
    <property type="match status" value="1"/>
</dbReference>
<dbReference type="GO" id="GO:0046872">
    <property type="term" value="F:metal ion binding"/>
    <property type="evidence" value="ECO:0007669"/>
    <property type="project" value="UniProtKB-KW"/>
</dbReference>
<dbReference type="Pfam" id="PF00403">
    <property type="entry name" value="HMA"/>
    <property type="match status" value="2"/>
</dbReference>
<keyword evidence="6 10" id="KW-0067">ATP-binding</keyword>
<dbReference type="InterPro" id="IPR001757">
    <property type="entry name" value="P_typ_ATPase"/>
</dbReference>
<evidence type="ECO:0000256" key="4">
    <source>
        <dbReference type="ARBA" id="ARBA00022723"/>
    </source>
</evidence>
<dbReference type="NCBIfam" id="TIGR01525">
    <property type="entry name" value="ATPase-IB_hvy"/>
    <property type="match status" value="1"/>
</dbReference>
<keyword evidence="8 10" id="KW-1133">Transmembrane helix</keyword>
<dbReference type="SFLD" id="SFLDS00003">
    <property type="entry name" value="Haloacid_Dehalogenase"/>
    <property type="match status" value="1"/>
</dbReference>
<dbReference type="Gene3D" id="3.30.70.100">
    <property type="match status" value="2"/>
</dbReference>
<evidence type="ECO:0000256" key="7">
    <source>
        <dbReference type="ARBA" id="ARBA00022967"/>
    </source>
</evidence>
<dbReference type="CDD" id="cd00371">
    <property type="entry name" value="HMA"/>
    <property type="match status" value="2"/>
</dbReference>
<evidence type="ECO:0000313" key="13">
    <source>
        <dbReference type="EMBL" id="RJF74861.1"/>
    </source>
</evidence>
<feature type="transmembrane region" description="Helical" evidence="10">
    <location>
        <begin position="474"/>
        <end position="493"/>
    </location>
</feature>
<evidence type="ECO:0000256" key="9">
    <source>
        <dbReference type="ARBA" id="ARBA00023136"/>
    </source>
</evidence>
<dbReference type="InterPro" id="IPR023298">
    <property type="entry name" value="ATPase_P-typ_TM_dom_sf"/>
</dbReference>
<dbReference type="NCBIfam" id="TIGR01512">
    <property type="entry name" value="ATPase-IB2_Cd"/>
    <property type="match status" value="1"/>
</dbReference>
<dbReference type="GO" id="GO:0016887">
    <property type="term" value="F:ATP hydrolysis activity"/>
    <property type="evidence" value="ECO:0007669"/>
    <property type="project" value="InterPro"/>
</dbReference>
<organism evidence="13 14">
    <name type="scientific">Deinococcus cavernae</name>
    <dbReference type="NCBI Taxonomy" id="2320857"/>
    <lineage>
        <taxon>Bacteria</taxon>
        <taxon>Thermotogati</taxon>
        <taxon>Deinococcota</taxon>
        <taxon>Deinococci</taxon>
        <taxon>Deinococcales</taxon>
        <taxon>Deinococcaceae</taxon>
        <taxon>Deinococcus</taxon>
    </lineage>
</organism>
<dbReference type="InterPro" id="IPR027256">
    <property type="entry name" value="P-typ_ATPase_IB"/>
</dbReference>
<gene>
    <name evidence="13" type="primary">cadA</name>
    <name evidence="13" type="ORF">D3875_02385</name>
</gene>
<dbReference type="SUPFAM" id="SSF81665">
    <property type="entry name" value="Calcium ATPase, transmembrane domain M"/>
    <property type="match status" value="1"/>
</dbReference>
<keyword evidence="9 10" id="KW-0472">Membrane</keyword>
<comment type="subcellular location">
    <subcellularLocation>
        <location evidence="10">Cell membrane</location>
    </subcellularLocation>
    <subcellularLocation>
        <location evidence="1">Membrane</location>
        <topology evidence="1">Multi-pass membrane protein</topology>
    </subcellularLocation>
</comment>
<proteinExistence type="inferred from homology"/>
<feature type="region of interest" description="Disordered" evidence="11">
    <location>
        <begin position="164"/>
        <end position="211"/>
    </location>
</feature>
<dbReference type="PRINTS" id="PR00119">
    <property type="entry name" value="CATATPASE"/>
</dbReference>
<dbReference type="PROSITE" id="PS50846">
    <property type="entry name" value="HMA_2"/>
    <property type="match status" value="2"/>
</dbReference>
<dbReference type="Proteomes" id="UP000286287">
    <property type="component" value="Unassembled WGS sequence"/>
</dbReference>
<dbReference type="InterPro" id="IPR023299">
    <property type="entry name" value="ATPase_P-typ_cyto_dom_N"/>
</dbReference>
<evidence type="ECO:0000256" key="8">
    <source>
        <dbReference type="ARBA" id="ARBA00022989"/>
    </source>
</evidence>
<keyword evidence="7" id="KW-1278">Translocase</keyword>
<dbReference type="PRINTS" id="PR00941">
    <property type="entry name" value="CDATPASE"/>
</dbReference>
<keyword evidence="3 10" id="KW-0812">Transmembrane</keyword>
<evidence type="ECO:0000256" key="3">
    <source>
        <dbReference type="ARBA" id="ARBA00022692"/>
    </source>
</evidence>
<feature type="compositionally biased region" description="Low complexity" evidence="11">
    <location>
        <begin position="186"/>
        <end position="197"/>
    </location>
</feature>
<dbReference type="Gene3D" id="2.70.150.10">
    <property type="entry name" value="Calcium-transporting ATPase, cytoplasmic transduction domain A"/>
    <property type="match status" value="1"/>
</dbReference>
<evidence type="ECO:0000259" key="12">
    <source>
        <dbReference type="PROSITE" id="PS50846"/>
    </source>
</evidence>
<feature type="transmembrane region" description="Helical" evidence="10">
    <location>
        <begin position="292"/>
        <end position="310"/>
    </location>
</feature>
<evidence type="ECO:0000256" key="2">
    <source>
        <dbReference type="ARBA" id="ARBA00006024"/>
    </source>
</evidence>